<evidence type="ECO:0000313" key="2">
    <source>
        <dbReference type="Proteomes" id="UP000034140"/>
    </source>
</evidence>
<gene>
    <name evidence="1" type="ORF">UR96_C0003G0035</name>
</gene>
<proteinExistence type="predicted"/>
<dbReference type="EMBL" id="LBRE01000003">
    <property type="protein sequence ID" value="KKP92909.1"/>
    <property type="molecule type" value="Genomic_DNA"/>
</dbReference>
<dbReference type="Proteomes" id="UP000034140">
    <property type="component" value="Unassembled WGS sequence"/>
</dbReference>
<comment type="caution">
    <text evidence="1">The sequence shown here is derived from an EMBL/GenBank/DDBJ whole genome shotgun (WGS) entry which is preliminary data.</text>
</comment>
<protein>
    <submittedName>
        <fullName evidence="1">Uncharacterized protein</fullName>
    </submittedName>
</protein>
<organism evidence="1 2">
    <name type="scientific">candidate division WS6 bacterium GW2011_GWC1_36_11</name>
    <dbReference type="NCBI Taxonomy" id="1619090"/>
    <lineage>
        <taxon>Bacteria</taxon>
        <taxon>Candidatus Dojkabacteria</taxon>
    </lineage>
</organism>
<sequence>MDSEIFGFVENTSLRNRMVATLEHVIFLTTLLKSKQSKKAQSYIYKDCIVYIASLIECVLRYKILKNFPNEKFPIKDKDYRDVKEIHRLSSEESIVWGIEKNKEIKISGGTDFCKLNEIAKDKSIIDFSTFENCEEIRKWRNTIHIVDTEEKEIFNEKDLEKASNTLLNLCS</sequence>
<reference evidence="1 2" key="1">
    <citation type="journal article" date="2015" name="Nature">
        <title>rRNA introns, odd ribosomes, and small enigmatic genomes across a large radiation of phyla.</title>
        <authorList>
            <person name="Brown C.T."/>
            <person name="Hug L.A."/>
            <person name="Thomas B.C."/>
            <person name="Sharon I."/>
            <person name="Castelle C.J."/>
            <person name="Singh A."/>
            <person name="Wilkins M.J."/>
            <person name="Williams K.H."/>
            <person name="Banfield J.F."/>
        </authorList>
    </citation>
    <scope>NUCLEOTIDE SEQUENCE [LARGE SCALE GENOMIC DNA]</scope>
</reference>
<evidence type="ECO:0000313" key="1">
    <source>
        <dbReference type="EMBL" id="KKP92909.1"/>
    </source>
</evidence>
<dbReference type="AlphaFoldDB" id="A0A0G0DF36"/>
<accession>A0A0G0DF36</accession>
<name>A0A0G0DF36_9BACT</name>